<comment type="caution">
    <text evidence="1">The sequence shown here is derived from an EMBL/GenBank/DDBJ whole genome shotgun (WGS) entry which is preliminary data.</text>
</comment>
<accession>A0A9X3DAG2</accession>
<dbReference type="RefSeq" id="WP_266063617.1">
    <property type="nucleotide sequence ID" value="NZ_JAPKFM010000034.1"/>
</dbReference>
<sequence length="276" mass="29711">MDGAVSVVSVTRLEVEGAARGRDTGLRMHLVDGDGIASSAPVMRRVAFADCGCGDDSDSAEPPYWFTVFLPDVTDGTAIRLVDGDEVLWERQATDAPPRVSGLRAHTDESHLALDWTLEARSDDVKVWAQWACGDDDTWQGLSIGLRDDHATVPLTGLAAGPIRVRLLAHDGFYSTVSEPVSVDVPELPPTVVIIDPRADIYYPNGRILLNGTITDNAGVPLDGAELQWQIDGEPVGRGRQIRVEVPSPGRHEVTLAAHDDRVRDSVIIQVADGPA</sequence>
<evidence type="ECO:0000313" key="1">
    <source>
        <dbReference type="EMBL" id="MCX2966874.1"/>
    </source>
</evidence>
<reference evidence="1" key="1">
    <citation type="submission" date="2022-10" db="EMBL/GenBank/DDBJ databases">
        <title>WGS of marine actinomycetes from Thailand.</title>
        <authorList>
            <person name="Thawai C."/>
        </authorList>
    </citation>
    <scope>NUCLEOTIDE SEQUENCE</scope>
    <source>
        <strain evidence="1">SW21</strain>
    </source>
</reference>
<protein>
    <submittedName>
        <fullName evidence="1">Uncharacterized protein</fullName>
    </submittedName>
</protein>
<dbReference type="EMBL" id="JAPKFM010000034">
    <property type="protein sequence ID" value="MCX2966874.1"/>
    <property type="molecule type" value="Genomic_DNA"/>
</dbReference>
<gene>
    <name evidence="1" type="ORF">OSB52_22620</name>
</gene>
<dbReference type="AlphaFoldDB" id="A0A9X3DAG2"/>
<name>A0A9X3DAG2_9ACTN</name>
<dbReference type="Proteomes" id="UP001143347">
    <property type="component" value="Unassembled WGS sequence"/>
</dbReference>
<organism evidence="1 2">
    <name type="scientific">Gordonia aquimaris</name>
    <dbReference type="NCBI Taxonomy" id="2984863"/>
    <lineage>
        <taxon>Bacteria</taxon>
        <taxon>Bacillati</taxon>
        <taxon>Actinomycetota</taxon>
        <taxon>Actinomycetes</taxon>
        <taxon>Mycobacteriales</taxon>
        <taxon>Gordoniaceae</taxon>
        <taxon>Gordonia</taxon>
    </lineage>
</organism>
<evidence type="ECO:0000313" key="2">
    <source>
        <dbReference type="Proteomes" id="UP001143347"/>
    </source>
</evidence>
<proteinExistence type="predicted"/>
<keyword evidence="2" id="KW-1185">Reference proteome</keyword>